<dbReference type="Proteomes" id="UP001596086">
    <property type="component" value="Unassembled WGS sequence"/>
</dbReference>
<accession>A0ABW0RY72</accession>
<dbReference type="RefSeq" id="WP_379771843.1">
    <property type="nucleotide sequence ID" value="NZ_JBHSMZ010000010.1"/>
</dbReference>
<keyword evidence="2" id="KW-1185">Reference proteome</keyword>
<protein>
    <submittedName>
        <fullName evidence="1">Uncharacterized protein</fullName>
    </submittedName>
</protein>
<evidence type="ECO:0000313" key="1">
    <source>
        <dbReference type="EMBL" id="MFC5549719.1"/>
    </source>
</evidence>
<organism evidence="1 2">
    <name type="scientific">Massilia aerilata</name>
    <dbReference type="NCBI Taxonomy" id="453817"/>
    <lineage>
        <taxon>Bacteria</taxon>
        <taxon>Pseudomonadati</taxon>
        <taxon>Pseudomonadota</taxon>
        <taxon>Betaproteobacteria</taxon>
        <taxon>Burkholderiales</taxon>
        <taxon>Oxalobacteraceae</taxon>
        <taxon>Telluria group</taxon>
        <taxon>Massilia</taxon>
    </lineage>
</organism>
<proteinExistence type="predicted"/>
<gene>
    <name evidence="1" type="ORF">ACFPO9_14475</name>
</gene>
<sequence length="122" mass="13496">MLAGALSSLVYMLGDRWLIGAGQHVLTEEALQISIGARTHGSIPLDAIAACERIDEPLAAWLRRRGIERRNAVKVSPLDKPNTVLILKPGSRVRLYHLGVERTGLSCIFLYLDRPQALQSRI</sequence>
<comment type="caution">
    <text evidence="1">The sequence shown here is derived from an EMBL/GenBank/DDBJ whole genome shotgun (WGS) entry which is preliminary data.</text>
</comment>
<name>A0ABW0RY72_9BURK</name>
<dbReference type="EMBL" id="JBHSMZ010000010">
    <property type="protein sequence ID" value="MFC5549719.1"/>
    <property type="molecule type" value="Genomic_DNA"/>
</dbReference>
<evidence type="ECO:0000313" key="2">
    <source>
        <dbReference type="Proteomes" id="UP001596086"/>
    </source>
</evidence>
<reference evidence="2" key="1">
    <citation type="journal article" date="2019" name="Int. J. Syst. Evol. Microbiol.">
        <title>The Global Catalogue of Microorganisms (GCM) 10K type strain sequencing project: providing services to taxonomists for standard genome sequencing and annotation.</title>
        <authorList>
            <consortium name="The Broad Institute Genomics Platform"/>
            <consortium name="The Broad Institute Genome Sequencing Center for Infectious Disease"/>
            <person name="Wu L."/>
            <person name="Ma J."/>
        </authorList>
    </citation>
    <scope>NUCLEOTIDE SEQUENCE [LARGE SCALE GENOMIC DNA]</scope>
    <source>
        <strain evidence="2">CGMCC 4.5798</strain>
    </source>
</reference>